<accession>A0ACC2WYH8</accession>
<evidence type="ECO:0000313" key="2">
    <source>
        <dbReference type="Proteomes" id="UP001230649"/>
    </source>
</evidence>
<proteinExistence type="predicted"/>
<sequence length="726" mass="78240">MQVEGNRKQTFLGTPAATFLSAEAPAPKRTGKSKATTSSSSNGPRWPHTTATHPNLTPEELARAGYYYAPEIASSSATKGRKTTSRVAKSTSKASTNRARRTKASSTISDTDLSDSQDSSPEDQAINADDQCCCFTCGKKLGGWDETDDPYEEHWKRSAAVASSGVGKGVDDIACAWATAVCSVVIHVRKCKEGVLKAAKRKTKQPANDPSASAYVYPKSMAHLHPRSDLMTLARQQTYFPSTHLTQQGSKEETKTDKGWWPHKVKRAWLCTVPNLAKAGFVYTPTAEDKDCVTCFYCNYSVSDWDPTDDPWKQHYDKSPNCPFFTETVQGQPIDGNLQDETGVDDNIDELADLPTVRSRAAAGSKRPLSKSTATATRGRRTTTAPTSTATVALDRSTTRSRIPKIAASATATPFAPVRLPKSRTTSDVDDAQDEPETATSLEKSVPTTKARPKRATTAKAPGSTTAAKKATRTTKAATESTDVLQDEIDSRADVGGDDFDDLPQAGKSKSQSRSKSSKSASTLSASDSLGTSVAPSKAKRAPVSRKGVKRTTNAKSATISTETVSSAPSAVEDTLPSPPPTASETEPETEQDEFDPDERAAYLKDEEVVKSQRLQMVEAGAKEAMAVLQNLGSKRLVAARDPEDEAATPRAAPALKNGSGEGDETDQTMMLTAEEQEMTVIEYVRKMYALRQAALRAAGEAKIQEWQEKAKQARDFIESIPARDQ</sequence>
<evidence type="ECO:0000313" key="1">
    <source>
        <dbReference type="EMBL" id="KAJ9116190.1"/>
    </source>
</evidence>
<reference evidence="1" key="1">
    <citation type="submission" date="2023-04" db="EMBL/GenBank/DDBJ databases">
        <title>Draft Genome sequencing of Naganishia species isolated from polar environments using Oxford Nanopore Technology.</title>
        <authorList>
            <person name="Leo P."/>
            <person name="Venkateswaran K."/>
        </authorList>
    </citation>
    <scope>NUCLEOTIDE SEQUENCE</scope>
    <source>
        <strain evidence="1">MNA-CCFEE 5262</strain>
    </source>
</reference>
<comment type="caution">
    <text evidence="1">The sequence shown here is derived from an EMBL/GenBank/DDBJ whole genome shotgun (WGS) entry which is preliminary data.</text>
</comment>
<dbReference type="Proteomes" id="UP001230649">
    <property type="component" value="Unassembled WGS sequence"/>
</dbReference>
<organism evidence="1 2">
    <name type="scientific">Naganishia adeliensis</name>
    <dbReference type="NCBI Taxonomy" id="92952"/>
    <lineage>
        <taxon>Eukaryota</taxon>
        <taxon>Fungi</taxon>
        <taxon>Dikarya</taxon>
        <taxon>Basidiomycota</taxon>
        <taxon>Agaricomycotina</taxon>
        <taxon>Tremellomycetes</taxon>
        <taxon>Filobasidiales</taxon>
        <taxon>Filobasidiaceae</taxon>
        <taxon>Naganishia</taxon>
    </lineage>
</organism>
<name>A0ACC2WYH8_9TREE</name>
<dbReference type="EMBL" id="JASBWS010000004">
    <property type="protein sequence ID" value="KAJ9116190.1"/>
    <property type="molecule type" value="Genomic_DNA"/>
</dbReference>
<protein>
    <submittedName>
        <fullName evidence="1">Uncharacterized protein</fullName>
    </submittedName>
</protein>
<gene>
    <name evidence="1" type="ORF">QFC20_000870</name>
</gene>
<keyword evidence="2" id="KW-1185">Reference proteome</keyword>